<reference evidence="13" key="1">
    <citation type="submission" date="2020-04" db="EMBL/GenBank/DDBJ databases">
        <authorList>
            <person name="Neveu A P."/>
        </authorList>
    </citation>
    <scope>NUCLEOTIDE SEQUENCE</scope>
    <source>
        <tissue evidence="13">Whole embryo</tissue>
    </source>
</reference>
<keyword evidence="8 11" id="KW-0350">Heme biosynthesis</keyword>
<evidence type="ECO:0000256" key="3">
    <source>
        <dbReference type="ARBA" id="ARBA00010551"/>
    </source>
</evidence>
<dbReference type="GO" id="GO:0006782">
    <property type="term" value="P:protoporphyrinogen IX biosynthetic process"/>
    <property type="evidence" value="ECO:0007669"/>
    <property type="project" value="UniProtKB-UniRule"/>
</dbReference>
<keyword evidence="6 11" id="KW-0274">FAD</keyword>
<feature type="domain" description="Amine oxidase" evidence="12">
    <location>
        <begin position="10"/>
        <end position="506"/>
    </location>
</feature>
<keyword evidence="9 11" id="KW-0627">Porphyrin biosynthesis</keyword>
<dbReference type="SUPFAM" id="SSF51905">
    <property type="entry name" value="FAD/NAD(P)-binding domain"/>
    <property type="match status" value="1"/>
</dbReference>
<dbReference type="EMBL" id="LR789222">
    <property type="protein sequence ID" value="CAB3265084.1"/>
    <property type="molecule type" value="mRNA"/>
</dbReference>
<evidence type="ECO:0000256" key="9">
    <source>
        <dbReference type="ARBA" id="ARBA00023244"/>
    </source>
</evidence>
<evidence type="ECO:0000313" key="13">
    <source>
        <dbReference type="EMBL" id="CAB3265084.1"/>
    </source>
</evidence>
<dbReference type="InterPro" id="IPR036188">
    <property type="entry name" value="FAD/NAD-bd_sf"/>
</dbReference>
<evidence type="ECO:0000256" key="4">
    <source>
        <dbReference type="ARBA" id="ARBA00012867"/>
    </source>
</evidence>
<dbReference type="Pfam" id="PF01593">
    <property type="entry name" value="Amino_oxidase"/>
    <property type="match status" value="1"/>
</dbReference>
<dbReference type="InterPro" id="IPR004572">
    <property type="entry name" value="Protoporphyrinogen_oxidase"/>
</dbReference>
<evidence type="ECO:0000256" key="1">
    <source>
        <dbReference type="ARBA" id="ARBA00002600"/>
    </source>
</evidence>
<dbReference type="SUPFAM" id="SSF54373">
    <property type="entry name" value="FAD-linked reductases, C-terminal domain"/>
    <property type="match status" value="1"/>
</dbReference>
<keyword evidence="7 11" id="KW-0560">Oxidoreductase</keyword>
<evidence type="ECO:0000256" key="7">
    <source>
        <dbReference type="ARBA" id="ARBA00023002"/>
    </source>
</evidence>
<dbReference type="NCBIfam" id="TIGR00562">
    <property type="entry name" value="proto_IX_ox"/>
    <property type="match status" value="1"/>
</dbReference>
<name>A0A6F9DNT1_9ASCI</name>
<protein>
    <recommendedName>
        <fullName evidence="4 11">Protoporphyrinogen oxidase</fullName>
        <ecNumber evidence="4 11">1.3.3.4</ecNumber>
    </recommendedName>
</protein>
<comment type="function">
    <text evidence="1 11">Catalyzes the 6-electron oxidation of protoporphyrinogen-IX to form protoporphyrin-IX.</text>
</comment>
<dbReference type="GO" id="GO:0004729">
    <property type="term" value="F:oxygen-dependent protoporphyrinogen oxidase activity"/>
    <property type="evidence" value="ECO:0007669"/>
    <property type="project" value="UniProtKB-UniRule"/>
</dbReference>
<sequence length="511" mass="56645">MKIVICGGGISGLSAAYYASQLLARTSTQKCKIIVVEKDKKVGGWMKTNVQSADRSVYDGPINEFGPRSVRFAGVVGNNTLQLVSDLKMEDEVLPVTNSHVAAKKRLIYVKKQLHVLPNSLLSACTKKTPFSAPLARFIGPGLFKRVPPSYESMHEIASARFGEEVADYLIDPFTRGVFAADARKLSMKAAFPQMWPRLGPRKAAKPRRPLLPNREIFNKTLTANPFVKKAKRERWTQWTMKQGLANFNEAFAKHLEDSLGVEFLRNSEIHQITNHPNGKLSLQLKTQGNKEAPSAIHNVDHLISAIPSYALSSILRRTNGGPSKQEYPLVMLGQMLNHIQWVDVAVVNVEYDGPAKENLPQLGFGHLVPSVEDSNVLGIIYDSCAFPQHDRLDKPSTRLTCMMGGSWFRNLFGDPRQVTTATLEQSALESIAEQLKITKDPSHLQVNVHRQCIPTYQVGHTDLVENCEDLISEHNLPISLVGASYWGVSINDCIFNSRIAATKIISGQGL</sequence>
<dbReference type="EC" id="1.3.3.4" evidence="4 11"/>
<dbReference type="UniPathway" id="UPA00251">
    <property type="reaction ID" value="UER00324"/>
</dbReference>
<evidence type="ECO:0000256" key="6">
    <source>
        <dbReference type="ARBA" id="ARBA00022827"/>
    </source>
</evidence>
<evidence type="ECO:0000256" key="2">
    <source>
        <dbReference type="ARBA" id="ARBA00005073"/>
    </source>
</evidence>
<evidence type="ECO:0000256" key="5">
    <source>
        <dbReference type="ARBA" id="ARBA00022630"/>
    </source>
</evidence>
<evidence type="ECO:0000256" key="8">
    <source>
        <dbReference type="ARBA" id="ARBA00023133"/>
    </source>
</evidence>
<comment type="pathway">
    <text evidence="2 11">Porphyrin-containing compound metabolism; protoporphyrin-IX biosynthesis; protoporphyrin-IX from protoporphyrinogen-IX: step 1/1.</text>
</comment>
<evidence type="ECO:0000259" key="12">
    <source>
        <dbReference type="Pfam" id="PF01593"/>
    </source>
</evidence>
<comment type="catalytic activity">
    <reaction evidence="10 11">
        <text>protoporphyrinogen IX + 3 O2 = protoporphyrin IX + 3 H2O2</text>
        <dbReference type="Rhea" id="RHEA:25576"/>
        <dbReference type="ChEBI" id="CHEBI:15379"/>
        <dbReference type="ChEBI" id="CHEBI:16240"/>
        <dbReference type="ChEBI" id="CHEBI:57306"/>
        <dbReference type="ChEBI" id="CHEBI:57307"/>
        <dbReference type="EC" id="1.3.3.4"/>
    </reaction>
</comment>
<dbReference type="GO" id="GO:0005743">
    <property type="term" value="C:mitochondrial inner membrane"/>
    <property type="evidence" value="ECO:0007669"/>
    <property type="project" value="UniProtKB-SubCell"/>
</dbReference>
<gene>
    <name evidence="13" type="primary">Ppox</name>
</gene>
<evidence type="ECO:0000256" key="10">
    <source>
        <dbReference type="ARBA" id="ARBA00047554"/>
    </source>
</evidence>
<comment type="subcellular location">
    <subcellularLocation>
        <location evidence="11">Mitochondrion inner membrane</location>
    </subcellularLocation>
</comment>
<accession>A0A6F9DNT1</accession>
<organism evidence="13">
    <name type="scientific">Phallusia mammillata</name>
    <dbReference type="NCBI Taxonomy" id="59560"/>
    <lineage>
        <taxon>Eukaryota</taxon>
        <taxon>Metazoa</taxon>
        <taxon>Chordata</taxon>
        <taxon>Tunicata</taxon>
        <taxon>Ascidiacea</taxon>
        <taxon>Phlebobranchia</taxon>
        <taxon>Ascidiidae</taxon>
        <taxon>Phallusia</taxon>
    </lineage>
</organism>
<dbReference type="AlphaFoldDB" id="A0A6F9DNT1"/>
<proteinExistence type="evidence at transcript level"/>
<keyword evidence="5 11" id="KW-0285">Flavoprotein</keyword>
<dbReference type="InterPro" id="IPR050464">
    <property type="entry name" value="Zeta_carotene_desat/Oxidored"/>
</dbReference>
<dbReference type="PANTHER" id="PTHR42923">
    <property type="entry name" value="PROTOPORPHYRINOGEN OXIDASE"/>
    <property type="match status" value="1"/>
</dbReference>
<comment type="cofactor">
    <cofactor evidence="11">
        <name>FAD</name>
        <dbReference type="ChEBI" id="CHEBI:57692"/>
    </cofactor>
    <text evidence="11">Binds 1 FAD per subunit.</text>
</comment>
<dbReference type="Gene3D" id="3.50.50.60">
    <property type="entry name" value="FAD/NAD(P)-binding domain"/>
    <property type="match status" value="1"/>
</dbReference>
<dbReference type="PANTHER" id="PTHR42923:SF3">
    <property type="entry name" value="PROTOPORPHYRINOGEN OXIDASE"/>
    <property type="match status" value="1"/>
</dbReference>
<dbReference type="InterPro" id="IPR002937">
    <property type="entry name" value="Amino_oxidase"/>
</dbReference>
<comment type="similarity">
    <text evidence="3 11">Belongs to the protoporphyrinogen/coproporphyrinogen oxidase family. Protoporphyrinogen oxidase subfamily.</text>
</comment>
<evidence type="ECO:0000256" key="11">
    <source>
        <dbReference type="RuleBase" id="RU367069"/>
    </source>
</evidence>